<organism evidence="2 3">
    <name type="scientific">Macrostomum lignano</name>
    <dbReference type="NCBI Taxonomy" id="282301"/>
    <lineage>
        <taxon>Eukaryota</taxon>
        <taxon>Metazoa</taxon>
        <taxon>Spiralia</taxon>
        <taxon>Lophotrochozoa</taxon>
        <taxon>Platyhelminthes</taxon>
        <taxon>Rhabditophora</taxon>
        <taxon>Macrostomorpha</taxon>
        <taxon>Macrostomida</taxon>
        <taxon>Macrostomidae</taxon>
        <taxon>Macrostomum</taxon>
    </lineage>
</organism>
<feature type="compositionally biased region" description="Low complexity" evidence="1">
    <location>
        <begin position="211"/>
        <end position="225"/>
    </location>
</feature>
<evidence type="ECO:0000256" key="1">
    <source>
        <dbReference type="SAM" id="MobiDB-lite"/>
    </source>
</evidence>
<feature type="compositionally biased region" description="Pro residues" evidence="1">
    <location>
        <begin position="198"/>
        <end position="207"/>
    </location>
</feature>
<feature type="region of interest" description="Disordered" evidence="1">
    <location>
        <begin position="1"/>
        <end position="26"/>
    </location>
</feature>
<gene>
    <name evidence="2" type="ORF">BOX15_Mlig022822g1</name>
</gene>
<feature type="region of interest" description="Disordered" evidence="1">
    <location>
        <begin position="73"/>
        <end position="100"/>
    </location>
</feature>
<evidence type="ECO:0000313" key="3">
    <source>
        <dbReference type="Proteomes" id="UP000215902"/>
    </source>
</evidence>
<name>A0A267FBG8_9PLAT</name>
<protein>
    <submittedName>
        <fullName evidence="2">Uncharacterized protein</fullName>
    </submittedName>
</protein>
<accession>A0A267FBG8</accession>
<comment type="caution">
    <text evidence="2">The sequence shown here is derived from an EMBL/GenBank/DDBJ whole genome shotgun (WGS) entry which is preliminary data.</text>
</comment>
<dbReference type="Proteomes" id="UP000215902">
    <property type="component" value="Unassembled WGS sequence"/>
</dbReference>
<evidence type="ECO:0000313" key="2">
    <source>
        <dbReference type="EMBL" id="PAA71120.1"/>
    </source>
</evidence>
<keyword evidence="3" id="KW-1185">Reference proteome</keyword>
<dbReference type="AlphaFoldDB" id="A0A267FBG8"/>
<reference evidence="2 3" key="1">
    <citation type="submission" date="2017-06" db="EMBL/GenBank/DDBJ databases">
        <title>A platform for efficient transgenesis in Macrostomum lignano, a flatworm model organism for stem cell research.</title>
        <authorList>
            <person name="Berezikov E."/>
        </authorList>
    </citation>
    <scope>NUCLEOTIDE SEQUENCE [LARGE SCALE GENOMIC DNA]</scope>
    <source>
        <strain evidence="2">DV1</strain>
        <tissue evidence="2">Whole organism</tissue>
    </source>
</reference>
<sequence length="261" mass="29286">MLHHQRRQSPPSSAAADAEPKPAPVAVEPEPVDIFLTHVPANLRAKFGKARCRALLADQDEVQQAWNRLLADGSGQTAASTRRPPQRLPPLYDDRQQQQQQQSIDWYSLLSEQFNSDYSPGVTATRRLGHNRETHGGAVFAPEAGAYNEDNWRRPHRLRKDEFSAYNEIVHVERKFNNQWQTEQQAAAEAPKMKPVQRQPPPLPPPAVKFQQQQQSLQPSASILSNNSSGKAHVAKHVTIEDQAGPGDKLQRANTVQRSEQ</sequence>
<proteinExistence type="predicted"/>
<feature type="region of interest" description="Disordered" evidence="1">
    <location>
        <begin position="182"/>
        <end position="261"/>
    </location>
</feature>
<feature type="compositionally biased region" description="Polar residues" evidence="1">
    <location>
        <begin position="252"/>
        <end position="261"/>
    </location>
</feature>
<dbReference type="EMBL" id="NIVC01001185">
    <property type="protein sequence ID" value="PAA71120.1"/>
    <property type="molecule type" value="Genomic_DNA"/>
</dbReference>